<evidence type="ECO:0000313" key="3">
    <source>
        <dbReference type="EMBL" id="CAF1093079.1"/>
    </source>
</evidence>
<evidence type="ECO:0000313" key="2">
    <source>
        <dbReference type="EMBL" id="CAF0919177.1"/>
    </source>
</evidence>
<dbReference type="Proteomes" id="UP000677228">
    <property type="component" value="Unassembled WGS sequence"/>
</dbReference>
<comment type="caution">
    <text evidence="3">The sequence shown here is derived from an EMBL/GenBank/DDBJ whole genome shotgun (WGS) entry which is preliminary data.</text>
</comment>
<keyword evidence="1" id="KW-0812">Transmembrane</keyword>
<dbReference type="Proteomes" id="UP000682733">
    <property type="component" value="Unassembled WGS sequence"/>
</dbReference>
<dbReference type="EMBL" id="CAJOBC010005288">
    <property type="protein sequence ID" value="CAF3858469.1"/>
    <property type="molecule type" value="Genomic_DNA"/>
</dbReference>
<dbReference type="EMBL" id="CAJOBA010003910">
    <property type="protein sequence ID" value="CAF3696937.1"/>
    <property type="molecule type" value="Genomic_DNA"/>
</dbReference>
<dbReference type="EMBL" id="CAJNOK010003908">
    <property type="protein sequence ID" value="CAF0919177.1"/>
    <property type="molecule type" value="Genomic_DNA"/>
</dbReference>
<name>A0A814NP42_9BILA</name>
<organism evidence="3 6">
    <name type="scientific">Didymodactylos carnosus</name>
    <dbReference type="NCBI Taxonomy" id="1234261"/>
    <lineage>
        <taxon>Eukaryota</taxon>
        <taxon>Metazoa</taxon>
        <taxon>Spiralia</taxon>
        <taxon>Gnathifera</taxon>
        <taxon>Rotifera</taxon>
        <taxon>Eurotatoria</taxon>
        <taxon>Bdelloidea</taxon>
        <taxon>Philodinida</taxon>
        <taxon>Philodinidae</taxon>
        <taxon>Didymodactylos</taxon>
    </lineage>
</organism>
<keyword evidence="1" id="KW-0472">Membrane</keyword>
<keyword evidence="1" id="KW-1133">Transmembrane helix</keyword>
<reference evidence="3" key="1">
    <citation type="submission" date="2021-02" db="EMBL/GenBank/DDBJ databases">
        <authorList>
            <person name="Nowell W R."/>
        </authorList>
    </citation>
    <scope>NUCLEOTIDE SEQUENCE</scope>
</reference>
<dbReference type="Proteomes" id="UP000663829">
    <property type="component" value="Unassembled WGS sequence"/>
</dbReference>
<evidence type="ECO:0000256" key="1">
    <source>
        <dbReference type="SAM" id="Phobius"/>
    </source>
</evidence>
<evidence type="ECO:0000313" key="4">
    <source>
        <dbReference type="EMBL" id="CAF3696937.1"/>
    </source>
</evidence>
<evidence type="ECO:0000313" key="5">
    <source>
        <dbReference type="EMBL" id="CAF3858469.1"/>
    </source>
</evidence>
<sequence length="214" mass="24349">MQQSTIYDVFHDNASFPLFAIIGYFPPPPLITGPPPRRLWCKKQCLSDIRDPSKINESEINILSITQTKEDKLLTTSASLFDIKSTSKYVLSSNTLKLSITDLLLNRPILTLSVLLLIALVLLNIAICTYFLIHRSRRRQNTSADEINNNCSRNTNDVLLNNVSINQPRTLFVPVCSTDDHSHLKKMRNQHYSDATDADVYRSSLSNEQREEIL</sequence>
<proteinExistence type="predicted"/>
<protein>
    <submittedName>
        <fullName evidence="3">Uncharacterized protein</fullName>
    </submittedName>
</protein>
<feature type="transmembrane region" description="Helical" evidence="1">
    <location>
        <begin position="109"/>
        <end position="133"/>
    </location>
</feature>
<evidence type="ECO:0000313" key="6">
    <source>
        <dbReference type="Proteomes" id="UP000663829"/>
    </source>
</evidence>
<accession>A0A814NP42</accession>
<dbReference type="AlphaFoldDB" id="A0A814NP42"/>
<keyword evidence="6" id="KW-1185">Reference proteome</keyword>
<gene>
    <name evidence="3" type="ORF">GPM918_LOCUS18362</name>
    <name evidence="2" type="ORF">OVA965_LOCUS10528</name>
    <name evidence="5" type="ORF">SRO942_LOCUS18359</name>
    <name evidence="4" type="ORF">TMI583_LOCUS10525</name>
</gene>
<dbReference type="EMBL" id="CAJNOQ010005288">
    <property type="protein sequence ID" value="CAF1093079.1"/>
    <property type="molecule type" value="Genomic_DNA"/>
</dbReference>
<dbReference type="Proteomes" id="UP000681722">
    <property type="component" value="Unassembled WGS sequence"/>
</dbReference>